<dbReference type="Pfam" id="PF07841">
    <property type="entry name" value="DM4_12"/>
    <property type="match status" value="1"/>
</dbReference>
<protein>
    <submittedName>
        <fullName evidence="2">Uncharacterized protein</fullName>
    </submittedName>
</protein>
<dbReference type="HOGENOM" id="CLU_053597_3_1_1"/>
<dbReference type="Proteomes" id="UP000007266">
    <property type="component" value="Linkage group 2"/>
</dbReference>
<feature type="chain" id="PRO_5003089407" evidence="1">
    <location>
        <begin position="21"/>
        <end position="213"/>
    </location>
</feature>
<dbReference type="eggNOG" id="ENOG502S2XG">
    <property type="taxonomic scope" value="Eukaryota"/>
</dbReference>
<evidence type="ECO:0000256" key="1">
    <source>
        <dbReference type="SAM" id="SignalP"/>
    </source>
</evidence>
<accession>D6W9M7</accession>
<dbReference type="PANTHER" id="PTHR21398">
    <property type="entry name" value="AGAP007094-PA"/>
    <property type="match status" value="1"/>
</dbReference>
<dbReference type="OMA" id="MFPACTI"/>
<dbReference type="PhylomeDB" id="D6W9M7"/>
<keyword evidence="3" id="KW-1185">Reference proteome</keyword>
<dbReference type="PANTHER" id="PTHR21398:SF7">
    <property type="entry name" value="LP19941P"/>
    <property type="match status" value="1"/>
</dbReference>
<sequence>MKLWLSCVGVFMLFVPEINSGGPPNDRGILSRRKRYVAFPDGSTLIWAFCMTAQTIIPGGIFTEGVNYGVSYDLPNRTTFREYFDDKKNFILRRRHRRDLYSKAEVIMDSMGFDGRTCIYRALCEAARIARKGSTLSEQLIRLVFKFPGQTISAFEPEEHRLYHSAYRRARQNKQQDCADMFPACTISLVDLALGYYNDYAQEAHQLASNADL</sequence>
<evidence type="ECO:0000313" key="2">
    <source>
        <dbReference type="EMBL" id="EEZ98126.1"/>
    </source>
</evidence>
<dbReference type="InterPro" id="IPR006631">
    <property type="entry name" value="DM4_12"/>
</dbReference>
<gene>
    <name evidence="2" type="primary">AUGUSTUS-3.0.2_00551</name>
    <name evidence="2" type="ORF">TcasGA2_TC000551</name>
</gene>
<dbReference type="AlphaFoldDB" id="D6W9M7"/>
<keyword evidence="1" id="KW-0732">Signal</keyword>
<dbReference type="SMART" id="SM00718">
    <property type="entry name" value="DM4_12"/>
    <property type="match status" value="1"/>
</dbReference>
<feature type="signal peptide" evidence="1">
    <location>
        <begin position="1"/>
        <end position="20"/>
    </location>
</feature>
<evidence type="ECO:0000313" key="3">
    <source>
        <dbReference type="Proteomes" id="UP000007266"/>
    </source>
</evidence>
<reference evidence="2 3" key="1">
    <citation type="journal article" date="2008" name="Nature">
        <title>The genome of the model beetle and pest Tribolium castaneum.</title>
        <authorList>
            <consortium name="Tribolium Genome Sequencing Consortium"/>
            <person name="Richards S."/>
            <person name="Gibbs R.A."/>
            <person name="Weinstock G.M."/>
            <person name="Brown S.J."/>
            <person name="Denell R."/>
            <person name="Beeman R.W."/>
            <person name="Gibbs R."/>
            <person name="Beeman R.W."/>
            <person name="Brown S.J."/>
            <person name="Bucher G."/>
            <person name="Friedrich M."/>
            <person name="Grimmelikhuijzen C.J."/>
            <person name="Klingler M."/>
            <person name="Lorenzen M."/>
            <person name="Richards S."/>
            <person name="Roth S."/>
            <person name="Schroder R."/>
            <person name="Tautz D."/>
            <person name="Zdobnov E.M."/>
            <person name="Muzny D."/>
            <person name="Gibbs R.A."/>
            <person name="Weinstock G.M."/>
            <person name="Attaway T."/>
            <person name="Bell S."/>
            <person name="Buhay C.J."/>
            <person name="Chandrabose M.N."/>
            <person name="Chavez D."/>
            <person name="Clerk-Blankenburg K.P."/>
            <person name="Cree A."/>
            <person name="Dao M."/>
            <person name="Davis C."/>
            <person name="Chacko J."/>
            <person name="Dinh H."/>
            <person name="Dugan-Rocha S."/>
            <person name="Fowler G."/>
            <person name="Garner T.T."/>
            <person name="Garnes J."/>
            <person name="Gnirke A."/>
            <person name="Hawes A."/>
            <person name="Hernandez J."/>
            <person name="Hines S."/>
            <person name="Holder M."/>
            <person name="Hume J."/>
            <person name="Jhangiani S.N."/>
            <person name="Joshi V."/>
            <person name="Khan Z.M."/>
            <person name="Jackson L."/>
            <person name="Kovar C."/>
            <person name="Kowis A."/>
            <person name="Lee S."/>
            <person name="Lewis L.R."/>
            <person name="Margolis J."/>
            <person name="Morgan M."/>
            <person name="Nazareth L.V."/>
            <person name="Nguyen N."/>
            <person name="Okwuonu G."/>
            <person name="Parker D."/>
            <person name="Richards S."/>
            <person name="Ruiz S.J."/>
            <person name="Santibanez J."/>
            <person name="Savard J."/>
            <person name="Scherer S.E."/>
            <person name="Schneider B."/>
            <person name="Sodergren E."/>
            <person name="Tautz D."/>
            <person name="Vattahil S."/>
            <person name="Villasana D."/>
            <person name="White C.S."/>
            <person name="Wright R."/>
            <person name="Park Y."/>
            <person name="Beeman R.W."/>
            <person name="Lord J."/>
            <person name="Oppert B."/>
            <person name="Lorenzen M."/>
            <person name="Brown S."/>
            <person name="Wang L."/>
            <person name="Savard J."/>
            <person name="Tautz D."/>
            <person name="Richards S."/>
            <person name="Weinstock G."/>
            <person name="Gibbs R.A."/>
            <person name="Liu Y."/>
            <person name="Worley K."/>
            <person name="Weinstock G."/>
            <person name="Elsik C.G."/>
            <person name="Reese J.T."/>
            <person name="Elhaik E."/>
            <person name="Landan G."/>
            <person name="Graur D."/>
            <person name="Arensburger P."/>
            <person name="Atkinson P."/>
            <person name="Beeman R.W."/>
            <person name="Beidler J."/>
            <person name="Brown S.J."/>
            <person name="Demuth J.P."/>
            <person name="Drury D.W."/>
            <person name="Du Y.Z."/>
            <person name="Fujiwara H."/>
            <person name="Lorenzen M."/>
            <person name="Maselli V."/>
            <person name="Osanai M."/>
            <person name="Park Y."/>
            <person name="Robertson H.M."/>
            <person name="Tu Z."/>
            <person name="Wang J.J."/>
            <person name="Wang S."/>
            <person name="Richards S."/>
            <person name="Song H."/>
            <person name="Zhang L."/>
            <person name="Sodergren E."/>
            <person name="Werner D."/>
            <person name="Stanke M."/>
            <person name="Morgenstern B."/>
            <person name="Solovyev V."/>
            <person name="Kosarev P."/>
            <person name="Brown G."/>
            <person name="Chen H.C."/>
            <person name="Ermolaeva O."/>
            <person name="Hlavina W."/>
            <person name="Kapustin Y."/>
            <person name="Kiryutin B."/>
            <person name="Kitts P."/>
            <person name="Maglott D."/>
            <person name="Pruitt K."/>
            <person name="Sapojnikov V."/>
            <person name="Souvorov A."/>
            <person name="Mackey A.J."/>
            <person name="Waterhouse R.M."/>
            <person name="Wyder S."/>
            <person name="Zdobnov E.M."/>
            <person name="Zdobnov E.M."/>
            <person name="Wyder S."/>
            <person name="Kriventseva E.V."/>
            <person name="Kadowaki T."/>
            <person name="Bork P."/>
            <person name="Aranda M."/>
            <person name="Bao R."/>
            <person name="Beermann A."/>
            <person name="Berns N."/>
            <person name="Bolognesi R."/>
            <person name="Bonneton F."/>
            <person name="Bopp D."/>
            <person name="Brown S.J."/>
            <person name="Bucher G."/>
            <person name="Butts T."/>
            <person name="Chaumot A."/>
            <person name="Denell R.E."/>
            <person name="Ferrier D.E."/>
            <person name="Friedrich M."/>
            <person name="Gordon C.M."/>
            <person name="Jindra M."/>
            <person name="Klingler M."/>
            <person name="Lan Q."/>
            <person name="Lattorff H.M."/>
            <person name="Laudet V."/>
            <person name="von Levetsow C."/>
            <person name="Liu Z."/>
            <person name="Lutz R."/>
            <person name="Lynch J.A."/>
            <person name="da Fonseca R.N."/>
            <person name="Posnien N."/>
            <person name="Reuter R."/>
            <person name="Roth S."/>
            <person name="Savard J."/>
            <person name="Schinko J.B."/>
            <person name="Schmitt C."/>
            <person name="Schoppmeier M."/>
            <person name="Schroder R."/>
            <person name="Shippy T.D."/>
            <person name="Simonnet F."/>
            <person name="Marques-Souza H."/>
            <person name="Tautz D."/>
            <person name="Tomoyasu Y."/>
            <person name="Trauner J."/>
            <person name="Van der Zee M."/>
            <person name="Vervoort M."/>
            <person name="Wittkopp N."/>
            <person name="Wimmer E.A."/>
            <person name="Yang X."/>
            <person name="Jones A.K."/>
            <person name="Sattelle D.B."/>
            <person name="Ebert P.R."/>
            <person name="Nelson D."/>
            <person name="Scott J.G."/>
            <person name="Beeman R.W."/>
            <person name="Muthukrishnan S."/>
            <person name="Kramer K.J."/>
            <person name="Arakane Y."/>
            <person name="Beeman R.W."/>
            <person name="Zhu Q."/>
            <person name="Hogenkamp D."/>
            <person name="Dixit R."/>
            <person name="Oppert B."/>
            <person name="Jiang H."/>
            <person name="Zou Z."/>
            <person name="Marshall J."/>
            <person name="Elpidina E."/>
            <person name="Vinokurov K."/>
            <person name="Oppert C."/>
            <person name="Zou Z."/>
            <person name="Evans J."/>
            <person name="Lu Z."/>
            <person name="Zhao P."/>
            <person name="Sumathipala N."/>
            <person name="Altincicek B."/>
            <person name="Vilcinskas A."/>
            <person name="Williams M."/>
            <person name="Hultmark D."/>
            <person name="Hetru C."/>
            <person name="Jiang H."/>
            <person name="Grimmelikhuijzen C.J."/>
            <person name="Hauser F."/>
            <person name="Cazzamali G."/>
            <person name="Williamson M."/>
            <person name="Park Y."/>
            <person name="Li B."/>
            <person name="Tanaka Y."/>
            <person name="Predel R."/>
            <person name="Neupert S."/>
            <person name="Schachtner J."/>
            <person name="Verleyen P."/>
            <person name="Raible F."/>
            <person name="Bork P."/>
            <person name="Friedrich M."/>
            <person name="Walden K.K."/>
            <person name="Robertson H.M."/>
            <person name="Angeli S."/>
            <person name="Foret S."/>
            <person name="Bucher G."/>
            <person name="Schuetz S."/>
            <person name="Maleszka R."/>
            <person name="Wimmer E.A."/>
            <person name="Beeman R.W."/>
            <person name="Lorenzen M."/>
            <person name="Tomoyasu Y."/>
            <person name="Miller S.C."/>
            <person name="Grossmann D."/>
            <person name="Bucher G."/>
        </authorList>
    </citation>
    <scope>NUCLEOTIDE SEQUENCE [LARGE SCALE GENOMIC DNA]</scope>
    <source>
        <strain evidence="2 3">Georgia GA2</strain>
    </source>
</reference>
<proteinExistence type="predicted"/>
<name>D6W9M7_TRICA</name>
<reference evidence="2 3" key="2">
    <citation type="journal article" date="2010" name="Nucleic Acids Res.">
        <title>BeetleBase in 2010: revisions to provide comprehensive genomic information for Tribolium castaneum.</title>
        <authorList>
            <person name="Kim H.S."/>
            <person name="Murphy T."/>
            <person name="Xia J."/>
            <person name="Caragea D."/>
            <person name="Park Y."/>
            <person name="Beeman R.W."/>
            <person name="Lorenzen M.D."/>
            <person name="Butcher S."/>
            <person name="Manak J.R."/>
            <person name="Brown S.J."/>
        </authorList>
    </citation>
    <scope>GENOME REANNOTATION</scope>
    <source>
        <strain evidence="2 3">Georgia GA2</strain>
    </source>
</reference>
<dbReference type="EMBL" id="KQ971312">
    <property type="protein sequence ID" value="EEZ98126.1"/>
    <property type="molecule type" value="Genomic_DNA"/>
</dbReference>
<organism evidence="2 3">
    <name type="scientific">Tribolium castaneum</name>
    <name type="common">Red flour beetle</name>
    <dbReference type="NCBI Taxonomy" id="7070"/>
    <lineage>
        <taxon>Eukaryota</taxon>
        <taxon>Metazoa</taxon>
        <taxon>Ecdysozoa</taxon>
        <taxon>Arthropoda</taxon>
        <taxon>Hexapoda</taxon>
        <taxon>Insecta</taxon>
        <taxon>Pterygota</taxon>
        <taxon>Neoptera</taxon>
        <taxon>Endopterygota</taxon>
        <taxon>Coleoptera</taxon>
        <taxon>Polyphaga</taxon>
        <taxon>Cucujiformia</taxon>
        <taxon>Tenebrionidae</taxon>
        <taxon>Tenebrionidae incertae sedis</taxon>
        <taxon>Tribolium</taxon>
    </lineage>
</organism>